<keyword evidence="2" id="KW-1133">Transmembrane helix</keyword>
<dbReference type="PANTHER" id="PTHR13018">
    <property type="entry name" value="PROBABLE MEMBRANE PROTEIN DUF221-RELATED"/>
    <property type="match status" value="1"/>
</dbReference>
<dbReference type="GeneID" id="68107438"/>
<dbReference type="AlphaFoldDB" id="A0A6A5CCW8"/>
<dbReference type="RefSeq" id="XP_044569894.1">
    <property type="nucleotide sequence ID" value="XM_044705369.1"/>
</dbReference>
<feature type="transmembrane region" description="Helical" evidence="2">
    <location>
        <begin position="621"/>
        <end position="643"/>
    </location>
</feature>
<feature type="transmembrane region" description="Helical" evidence="2">
    <location>
        <begin position="529"/>
        <end position="557"/>
    </location>
</feature>
<dbReference type="GO" id="GO:0012505">
    <property type="term" value="C:endomembrane system"/>
    <property type="evidence" value="ECO:0007669"/>
    <property type="project" value="UniProtKB-SubCell"/>
</dbReference>
<dbReference type="Pfam" id="PF14703">
    <property type="entry name" value="PHM7_cyt"/>
    <property type="match status" value="1"/>
</dbReference>
<dbReference type="OMA" id="MGELECV"/>
<dbReference type="Proteomes" id="UP000444721">
    <property type="component" value="Unassembled WGS sequence"/>
</dbReference>
<evidence type="ECO:0000259" key="3">
    <source>
        <dbReference type="Pfam" id="PF02714"/>
    </source>
</evidence>
<accession>A0A6A5CCW8</accession>
<dbReference type="OrthoDB" id="297739at2759"/>
<dbReference type="GO" id="GO:0005886">
    <property type="term" value="C:plasma membrane"/>
    <property type="evidence" value="ECO:0007669"/>
    <property type="project" value="TreeGrafter"/>
</dbReference>
<name>A0A6A5CCW8_NAEFO</name>
<dbReference type="SUPFAM" id="SSF54928">
    <property type="entry name" value="RNA-binding domain, RBD"/>
    <property type="match status" value="1"/>
</dbReference>
<evidence type="ECO:0000256" key="1">
    <source>
        <dbReference type="ARBA" id="ARBA00004127"/>
    </source>
</evidence>
<dbReference type="InterPro" id="IPR012677">
    <property type="entry name" value="Nucleotide-bd_a/b_plait_sf"/>
</dbReference>
<sequence length="726" mass="84057">MTTVSDGLNLTAARQHASRMYYTKPKTNHKYSFFCTPFTQFVQLGRSSMLYLYFSLMAIIFFVVLSALHAPYLYFYYQKSNPSFFFQTSMANFSLGSSGAINIAFGAIEIAISIFSIVYLRFLWWFSKRMNDKVAKRTISVADYSVHVRDLPSTEAVHGTKRLYKHFSKFGQIDNIALALDSGNLSKSIKRKEELIKDIEKCDIVIQRGGCFSNLIERIKRSYFTQMLNWTRKEISHSMRKKAYRCTGDAFITFVNEKARFQCLHAFNKPHIQKLCSKKGTYSKKRHRIRVEPAHEPHDIIWENLEYSVISKYSRRSVSSLFTILFSAAVVAVAVVLEVVKKDKFADTSITEWIKNPSFQNWQIFASIGMSILVFILVQILTYTLYLFSNFEKHRFILNAKQSLMMKVTFGSFLTTIAYLFVYLQSPTPGTYYSEITDNSVIIPKGAINFGRTFIPIIVESSAFYSSIFFITCTSIASNAIKDALLVVYHHFLKKYKVATSVTQSDLMKAVEPPRYSYEYRYSYQLKNMFIGILFSGLFPLSLMMITLGLIICYFIDKFNILKVYRAEGKEVDLLSPTAINFLCLAMLLRYILMSITRIYFTISLNYDPSTTNQPVLSIITPYHICFFSAFLLYLIFVVIHWMTTGTNFIQKYLCCPPFRYPNYITRNGEKPIHDYRHGFDKYVAPVDIRNVKYVYHGEELESVEQEMKQQQRAHQASSQKIAAQL</sequence>
<feature type="transmembrane region" description="Helical" evidence="2">
    <location>
        <begin position="360"/>
        <end position="383"/>
    </location>
</feature>
<keyword evidence="6" id="KW-1185">Reference proteome</keyword>
<dbReference type="Gene3D" id="3.30.70.330">
    <property type="match status" value="1"/>
</dbReference>
<dbReference type="EMBL" id="VFQX01000001">
    <property type="protein sequence ID" value="KAF0985181.1"/>
    <property type="molecule type" value="Genomic_DNA"/>
</dbReference>
<dbReference type="VEuPathDB" id="AmoebaDB:NF0060490"/>
<dbReference type="VEuPathDB" id="AmoebaDB:FDP41_000220"/>
<keyword evidence="2" id="KW-0812">Transmembrane</keyword>
<evidence type="ECO:0000259" key="4">
    <source>
        <dbReference type="Pfam" id="PF14703"/>
    </source>
</evidence>
<proteinExistence type="predicted"/>
<evidence type="ECO:0008006" key="7">
    <source>
        <dbReference type="Google" id="ProtNLM"/>
    </source>
</evidence>
<feature type="transmembrane region" description="Helical" evidence="2">
    <location>
        <begin position="50"/>
        <end position="75"/>
    </location>
</feature>
<organism evidence="5 6">
    <name type="scientific">Naegleria fowleri</name>
    <name type="common">Brain eating amoeba</name>
    <dbReference type="NCBI Taxonomy" id="5763"/>
    <lineage>
        <taxon>Eukaryota</taxon>
        <taxon>Discoba</taxon>
        <taxon>Heterolobosea</taxon>
        <taxon>Tetramitia</taxon>
        <taxon>Eutetramitia</taxon>
        <taxon>Vahlkampfiidae</taxon>
        <taxon>Naegleria</taxon>
    </lineage>
</organism>
<comment type="subcellular location">
    <subcellularLocation>
        <location evidence="1">Endomembrane system</location>
        <topology evidence="1">Multi-pass membrane protein</topology>
    </subcellularLocation>
</comment>
<dbReference type="Pfam" id="PF02714">
    <property type="entry name" value="RSN1_7TM"/>
    <property type="match status" value="1"/>
</dbReference>
<dbReference type="VEuPathDB" id="AmoebaDB:NfTy_024830"/>
<keyword evidence="2" id="KW-0472">Membrane</keyword>
<feature type="domain" description="CSC1/OSCA1-like cytosolic" evidence="4">
    <location>
        <begin position="143"/>
        <end position="304"/>
    </location>
</feature>
<reference evidence="5 6" key="1">
    <citation type="journal article" date="2019" name="Sci. Rep.">
        <title>Nanopore sequencing improves the draft genome of the human pathogenic amoeba Naegleria fowleri.</title>
        <authorList>
            <person name="Liechti N."/>
            <person name="Schurch N."/>
            <person name="Bruggmann R."/>
            <person name="Wittwer M."/>
        </authorList>
    </citation>
    <scope>NUCLEOTIDE SEQUENCE [LARGE SCALE GENOMIC DNA]</scope>
    <source>
        <strain evidence="5 6">ATCC 30894</strain>
    </source>
</reference>
<dbReference type="InterPro" id="IPR027815">
    <property type="entry name" value="CSC1/OSCA1-like_cyt"/>
</dbReference>
<comment type="caution">
    <text evidence="5">The sequence shown here is derived from an EMBL/GenBank/DDBJ whole genome shotgun (WGS) entry which is preliminary data.</text>
</comment>
<feature type="transmembrane region" description="Helical" evidence="2">
    <location>
        <begin position="321"/>
        <end position="340"/>
    </location>
</feature>
<dbReference type="GO" id="GO:0003676">
    <property type="term" value="F:nucleic acid binding"/>
    <property type="evidence" value="ECO:0007669"/>
    <property type="project" value="InterPro"/>
</dbReference>
<feature type="transmembrane region" description="Helical" evidence="2">
    <location>
        <begin position="578"/>
        <end position="601"/>
    </location>
</feature>
<dbReference type="PANTHER" id="PTHR13018:SF83">
    <property type="entry name" value="RRM DOMAIN-CONTAINING PROTEIN"/>
    <property type="match status" value="1"/>
</dbReference>
<evidence type="ECO:0000313" key="6">
    <source>
        <dbReference type="Proteomes" id="UP000444721"/>
    </source>
</evidence>
<dbReference type="InterPro" id="IPR003864">
    <property type="entry name" value="CSC1/OSCA1-like_7TM"/>
</dbReference>
<feature type="transmembrane region" description="Helical" evidence="2">
    <location>
        <begin position="95"/>
        <end position="120"/>
    </location>
</feature>
<feature type="transmembrane region" description="Helical" evidence="2">
    <location>
        <begin position="404"/>
        <end position="424"/>
    </location>
</feature>
<dbReference type="InterPro" id="IPR045122">
    <property type="entry name" value="Csc1-like"/>
</dbReference>
<dbReference type="GO" id="GO:0005227">
    <property type="term" value="F:calcium-activated cation channel activity"/>
    <property type="evidence" value="ECO:0007669"/>
    <property type="project" value="InterPro"/>
</dbReference>
<feature type="domain" description="CSC1/OSCA1-like 7TM region" evidence="3">
    <location>
        <begin position="319"/>
        <end position="594"/>
    </location>
</feature>
<protein>
    <recommendedName>
        <fullName evidence="7">CSC1/OSCA1-like cytosolic domain-containing protein</fullName>
    </recommendedName>
</protein>
<evidence type="ECO:0000313" key="5">
    <source>
        <dbReference type="EMBL" id="KAF0985181.1"/>
    </source>
</evidence>
<gene>
    <name evidence="5" type="ORF">FDP41_000220</name>
</gene>
<dbReference type="InterPro" id="IPR035979">
    <property type="entry name" value="RBD_domain_sf"/>
</dbReference>
<evidence type="ECO:0000256" key="2">
    <source>
        <dbReference type="SAM" id="Phobius"/>
    </source>
</evidence>